<evidence type="ECO:0000313" key="15">
    <source>
        <dbReference type="Proteomes" id="UP001486207"/>
    </source>
</evidence>
<feature type="region of interest" description="Disordered" evidence="9">
    <location>
        <begin position="1"/>
        <end position="22"/>
    </location>
</feature>
<comment type="caution">
    <text evidence="14">The sequence shown here is derived from an EMBL/GenBank/DDBJ whole genome shotgun (WGS) entry which is preliminary data.</text>
</comment>
<evidence type="ECO:0000256" key="10">
    <source>
        <dbReference type="SAM" id="Phobius"/>
    </source>
</evidence>
<feature type="domain" description="Putative sensor" evidence="13">
    <location>
        <begin position="39"/>
        <end position="217"/>
    </location>
</feature>
<organism evidence="14 15">
    <name type="scientific">Streptomyces lanatus</name>
    <dbReference type="NCBI Taxonomy" id="66900"/>
    <lineage>
        <taxon>Bacteria</taxon>
        <taxon>Bacillati</taxon>
        <taxon>Actinomycetota</taxon>
        <taxon>Actinomycetes</taxon>
        <taxon>Kitasatosporales</taxon>
        <taxon>Streptomycetaceae</taxon>
        <taxon>Streptomyces</taxon>
    </lineage>
</organism>
<sequence length="444" mass="47463">MDRTTGLGGNGNHPNRPPDEITGFSVTAGTVALRRAVTLCWMSLAALGQSIAVSGAIWLVGPGLGMVPRAMEGVRGLAARRRELALRWSGVEIPGPPGPLPPAPEGASGVAARYRWIMNDPQTRREWVWVLADPLAGAFFAFLPLALVLSGVWGVFLAFFGVPLSVEWDGLWYQFIPIEGQATAVLAGVLGVLQLPLALWAAPRAVRRHALYTRSMLAPGESELMAARIEHLATTRSEAVDTQMAELRRIERDLHDGAQARLVAMGMALDAAEHLLETNPEAVRALLIEARESSSKALEELRDLVRGIHPPVLADRGLADAVRALALVSPVRTEVRVDLPGRPEMPVESAAYFATSEVLTNVAKHSGADRALIDIHYAHGMLRITVTDDGHGGADASRGSGLRGIERRLATFDGVLAVHSPVNGPTTVTMELPCVLPSPKTTSS</sequence>
<gene>
    <name evidence="14" type="ORF">ABT384_18150</name>
</gene>
<dbReference type="InterPro" id="IPR036890">
    <property type="entry name" value="HATPase_C_sf"/>
</dbReference>
<reference evidence="14 15" key="1">
    <citation type="submission" date="2024-06" db="EMBL/GenBank/DDBJ databases">
        <title>The Natural Products Discovery Center: Release of the First 8490 Sequenced Strains for Exploring Actinobacteria Biosynthetic Diversity.</title>
        <authorList>
            <person name="Kalkreuter E."/>
            <person name="Kautsar S.A."/>
            <person name="Yang D."/>
            <person name="Bader C.D."/>
            <person name="Teijaro C.N."/>
            <person name="Fluegel L."/>
            <person name="Davis C.M."/>
            <person name="Simpson J.R."/>
            <person name="Lauterbach L."/>
            <person name="Steele A.D."/>
            <person name="Gui C."/>
            <person name="Meng S."/>
            <person name="Li G."/>
            <person name="Viehrig K."/>
            <person name="Ye F."/>
            <person name="Su P."/>
            <person name="Kiefer A.F."/>
            <person name="Nichols A."/>
            <person name="Cepeda A.J."/>
            <person name="Yan W."/>
            <person name="Fan B."/>
            <person name="Jiang Y."/>
            <person name="Adhikari A."/>
            <person name="Zheng C.-J."/>
            <person name="Schuster L."/>
            <person name="Cowan T.M."/>
            <person name="Smanski M.J."/>
            <person name="Chevrette M.G."/>
            <person name="De Carvalho L.P.S."/>
            <person name="Shen B."/>
        </authorList>
    </citation>
    <scope>NUCLEOTIDE SEQUENCE [LARGE SCALE GENOMIC DNA]</scope>
    <source>
        <strain evidence="14 15">NPDC000155</strain>
    </source>
</reference>
<evidence type="ECO:0000256" key="8">
    <source>
        <dbReference type="ARBA" id="ARBA00023012"/>
    </source>
</evidence>
<keyword evidence="10" id="KW-0812">Transmembrane</keyword>
<dbReference type="EMBL" id="JBEPFB010000007">
    <property type="protein sequence ID" value="MER7374558.1"/>
    <property type="molecule type" value="Genomic_DNA"/>
</dbReference>
<feature type="domain" description="Histidine kinase/HSP90-like ATPase" evidence="11">
    <location>
        <begin position="352"/>
        <end position="433"/>
    </location>
</feature>
<evidence type="ECO:0000256" key="4">
    <source>
        <dbReference type="ARBA" id="ARBA00022679"/>
    </source>
</evidence>
<protein>
    <recommendedName>
        <fullName evidence="2">histidine kinase</fullName>
        <ecNumber evidence="2">2.7.13.3</ecNumber>
    </recommendedName>
</protein>
<dbReference type="Pfam" id="PF13796">
    <property type="entry name" value="Sensor"/>
    <property type="match status" value="1"/>
</dbReference>
<dbReference type="Gene3D" id="1.20.5.1930">
    <property type="match status" value="1"/>
</dbReference>
<dbReference type="PANTHER" id="PTHR24421:SF10">
    <property type="entry name" value="NITRATE_NITRITE SENSOR PROTEIN NARQ"/>
    <property type="match status" value="1"/>
</dbReference>
<dbReference type="CDD" id="cd16917">
    <property type="entry name" value="HATPase_UhpB-NarQ-NarX-like"/>
    <property type="match status" value="1"/>
</dbReference>
<feature type="compositionally biased region" description="Gly residues" evidence="9">
    <location>
        <begin position="1"/>
        <end position="11"/>
    </location>
</feature>
<dbReference type="InterPro" id="IPR011712">
    <property type="entry name" value="Sig_transdc_His_kin_sub3_dim/P"/>
</dbReference>
<feature type="transmembrane region" description="Helical" evidence="10">
    <location>
        <begin position="182"/>
        <end position="202"/>
    </location>
</feature>
<evidence type="ECO:0000313" key="14">
    <source>
        <dbReference type="EMBL" id="MER7374558.1"/>
    </source>
</evidence>
<keyword evidence="15" id="KW-1185">Reference proteome</keyword>
<dbReference type="Gene3D" id="3.30.565.10">
    <property type="entry name" value="Histidine kinase-like ATPase, C-terminal domain"/>
    <property type="match status" value="1"/>
</dbReference>
<evidence type="ECO:0000259" key="12">
    <source>
        <dbReference type="Pfam" id="PF07730"/>
    </source>
</evidence>
<evidence type="ECO:0000259" key="11">
    <source>
        <dbReference type="Pfam" id="PF02518"/>
    </source>
</evidence>
<keyword evidence="6 14" id="KW-0418">Kinase</keyword>
<dbReference type="SUPFAM" id="SSF55874">
    <property type="entry name" value="ATPase domain of HSP90 chaperone/DNA topoisomerase II/histidine kinase"/>
    <property type="match status" value="1"/>
</dbReference>
<feature type="transmembrane region" description="Helical" evidence="10">
    <location>
        <begin position="41"/>
        <end position="61"/>
    </location>
</feature>
<comment type="catalytic activity">
    <reaction evidence="1">
        <text>ATP + protein L-histidine = ADP + protein N-phospho-L-histidine.</text>
        <dbReference type="EC" id="2.7.13.3"/>
    </reaction>
</comment>
<keyword evidence="5" id="KW-0547">Nucleotide-binding</keyword>
<feature type="domain" description="Signal transduction histidine kinase subgroup 3 dimerisation and phosphoacceptor" evidence="12">
    <location>
        <begin position="246"/>
        <end position="313"/>
    </location>
</feature>
<dbReference type="GO" id="GO:0016301">
    <property type="term" value="F:kinase activity"/>
    <property type="evidence" value="ECO:0007669"/>
    <property type="project" value="UniProtKB-KW"/>
</dbReference>
<keyword evidence="7" id="KW-0067">ATP-binding</keyword>
<evidence type="ECO:0000256" key="7">
    <source>
        <dbReference type="ARBA" id="ARBA00022840"/>
    </source>
</evidence>
<evidence type="ECO:0000256" key="2">
    <source>
        <dbReference type="ARBA" id="ARBA00012438"/>
    </source>
</evidence>
<dbReference type="Pfam" id="PF07730">
    <property type="entry name" value="HisKA_3"/>
    <property type="match status" value="1"/>
</dbReference>
<keyword evidence="4" id="KW-0808">Transferase</keyword>
<accession>A0ABV1XSI8</accession>
<keyword evidence="3" id="KW-0597">Phosphoprotein</keyword>
<dbReference type="InterPro" id="IPR025828">
    <property type="entry name" value="Put_sensor_dom"/>
</dbReference>
<dbReference type="RefSeq" id="WP_190071408.1">
    <property type="nucleotide sequence ID" value="NZ_BNBM01000007.1"/>
</dbReference>
<evidence type="ECO:0000256" key="5">
    <source>
        <dbReference type="ARBA" id="ARBA00022741"/>
    </source>
</evidence>
<dbReference type="Pfam" id="PF02518">
    <property type="entry name" value="HATPase_c"/>
    <property type="match status" value="1"/>
</dbReference>
<feature type="transmembrane region" description="Helical" evidence="10">
    <location>
        <begin position="135"/>
        <end position="162"/>
    </location>
</feature>
<name>A0ABV1XSI8_9ACTN</name>
<dbReference type="InterPro" id="IPR003594">
    <property type="entry name" value="HATPase_dom"/>
</dbReference>
<evidence type="ECO:0000256" key="3">
    <source>
        <dbReference type="ARBA" id="ARBA00022553"/>
    </source>
</evidence>
<keyword evidence="8" id="KW-0902">Two-component regulatory system</keyword>
<evidence type="ECO:0000256" key="6">
    <source>
        <dbReference type="ARBA" id="ARBA00022777"/>
    </source>
</evidence>
<dbReference type="InterPro" id="IPR050482">
    <property type="entry name" value="Sensor_HK_TwoCompSys"/>
</dbReference>
<keyword evidence="10" id="KW-1133">Transmembrane helix</keyword>
<keyword evidence="10" id="KW-0472">Membrane</keyword>
<dbReference type="Proteomes" id="UP001486207">
    <property type="component" value="Unassembled WGS sequence"/>
</dbReference>
<evidence type="ECO:0000259" key="13">
    <source>
        <dbReference type="Pfam" id="PF13796"/>
    </source>
</evidence>
<dbReference type="PANTHER" id="PTHR24421">
    <property type="entry name" value="NITRATE/NITRITE SENSOR PROTEIN NARX-RELATED"/>
    <property type="match status" value="1"/>
</dbReference>
<dbReference type="EC" id="2.7.13.3" evidence="2"/>
<proteinExistence type="predicted"/>
<evidence type="ECO:0000256" key="9">
    <source>
        <dbReference type="SAM" id="MobiDB-lite"/>
    </source>
</evidence>
<evidence type="ECO:0000256" key="1">
    <source>
        <dbReference type="ARBA" id="ARBA00000085"/>
    </source>
</evidence>